<dbReference type="Proteomes" id="UP001055115">
    <property type="component" value="Unassembled WGS sequence"/>
</dbReference>
<gene>
    <name evidence="1" type="ORF">ColSpa_03371</name>
</gene>
<evidence type="ECO:0000313" key="1">
    <source>
        <dbReference type="EMBL" id="GKT43190.1"/>
    </source>
</evidence>
<dbReference type="EMBL" id="BQXU01000006">
    <property type="protein sequence ID" value="GKT43190.1"/>
    <property type="molecule type" value="Genomic_DNA"/>
</dbReference>
<evidence type="ECO:0000313" key="2">
    <source>
        <dbReference type="Proteomes" id="UP001055115"/>
    </source>
</evidence>
<accession>A0AA37NY98</accession>
<keyword evidence="2" id="KW-1185">Reference proteome</keyword>
<reference evidence="1 2" key="1">
    <citation type="submission" date="2022-03" db="EMBL/GenBank/DDBJ databases">
        <title>Genome data of Colletotrichum spp.</title>
        <authorList>
            <person name="Utami Y.D."/>
            <person name="Hiruma K."/>
        </authorList>
    </citation>
    <scope>NUCLEOTIDE SEQUENCE [LARGE SCALE GENOMIC DNA]</scope>
    <source>
        <strain evidence="1 2">MAFF 239500</strain>
    </source>
</reference>
<dbReference type="GeneID" id="73324173"/>
<organism evidence="1 2">
    <name type="scientific">Colletotrichum spaethianum</name>
    <dbReference type="NCBI Taxonomy" id="700344"/>
    <lineage>
        <taxon>Eukaryota</taxon>
        <taxon>Fungi</taxon>
        <taxon>Dikarya</taxon>
        <taxon>Ascomycota</taxon>
        <taxon>Pezizomycotina</taxon>
        <taxon>Sordariomycetes</taxon>
        <taxon>Hypocreomycetidae</taxon>
        <taxon>Glomerellales</taxon>
        <taxon>Glomerellaceae</taxon>
        <taxon>Colletotrichum</taxon>
        <taxon>Colletotrichum spaethianum species complex</taxon>
    </lineage>
</organism>
<protein>
    <submittedName>
        <fullName evidence="1">Uncharacterized protein</fullName>
    </submittedName>
</protein>
<dbReference type="AlphaFoldDB" id="A0AA37NY98"/>
<name>A0AA37NY98_9PEZI</name>
<dbReference type="RefSeq" id="XP_049125540.1">
    <property type="nucleotide sequence ID" value="XM_049269583.1"/>
</dbReference>
<comment type="caution">
    <text evidence="1">The sequence shown here is derived from an EMBL/GenBank/DDBJ whole genome shotgun (WGS) entry which is preliminary data.</text>
</comment>
<proteinExistence type="predicted"/>
<sequence length="213" mass="23935">MSTSGSVAPPSRTLSQHRAFLASYQDTIISNLTTLSTTNSETQDGIIRGLLYVPDLSVTDPCYEQQYDIIPRNATTQAELPPTNYNLIALAPWFNATCTKAYLASARLDPIRAFVFYRPNNSTREPQGADSPIWDLDDGDSWRTKNRYPIFAIPGAEGNKMMHQLSLYSGNISQIPYGDEIAQTYDLHDNDYIRIWTELTYSGDEGYHCAEEC</sequence>